<name>A0A1Y6BCR8_9BACT</name>
<gene>
    <name evidence="1" type="ORF">SAMN06296036_103159</name>
</gene>
<evidence type="ECO:0000313" key="2">
    <source>
        <dbReference type="Proteomes" id="UP000192907"/>
    </source>
</evidence>
<reference evidence="2" key="1">
    <citation type="submission" date="2017-04" db="EMBL/GenBank/DDBJ databases">
        <authorList>
            <person name="Varghese N."/>
            <person name="Submissions S."/>
        </authorList>
    </citation>
    <scope>NUCLEOTIDE SEQUENCE [LARGE SCALE GENOMIC DNA]</scope>
    <source>
        <strain evidence="2">RKEM611</strain>
    </source>
</reference>
<evidence type="ECO:0000313" key="1">
    <source>
        <dbReference type="EMBL" id="SMF01111.1"/>
    </source>
</evidence>
<dbReference type="InterPro" id="IPR010870">
    <property type="entry name" value="Porin_O/P"/>
</dbReference>
<dbReference type="Proteomes" id="UP000192907">
    <property type="component" value="Unassembled WGS sequence"/>
</dbReference>
<dbReference type="STRING" id="1513793.SAMN06296036_103159"/>
<proteinExistence type="predicted"/>
<accession>A0A1Y6BCR8</accession>
<sequence length="359" mass="40266">MISVNLRFAIAVSCAALSVGCPSLYAKKRPKVKIGLESRFDLSFSQNEGDDDQHSFTSIRNRVTLSGKITKKSSFLIRFRFDRGPANNDPVANVSDSADYFFMRYNFSKKYSLILGKIYLFEGSYENDYNTADIYHVSYAGENEYSGFGTGAIFEAHLWNQTFGFQLANTPFQAAPLEGAATPSPTAGDFLVALAWYGKSKVDWLKPLVTMGVFPRVPQENLEGVRSDKVSSSKIAIGNKASLKSFEIDTEFLYISNPEYRTFAAASDPEPTQVNPSRQVQTLILQGRYKTKKPKIDYIAKISQDDIQQEGESKSLNRISLATEYYPQKSRFRFHSALTKEDNLDGRRNTILFGMAASF</sequence>
<dbReference type="EMBL" id="FWZT01000003">
    <property type="protein sequence ID" value="SMF01111.1"/>
    <property type="molecule type" value="Genomic_DNA"/>
</dbReference>
<dbReference type="PROSITE" id="PS51257">
    <property type="entry name" value="PROKAR_LIPOPROTEIN"/>
    <property type="match status" value="1"/>
</dbReference>
<keyword evidence="2" id="KW-1185">Reference proteome</keyword>
<organism evidence="1 2">
    <name type="scientific">Pseudobacteriovorax antillogorgiicola</name>
    <dbReference type="NCBI Taxonomy" id="1513793"/>
    <lineage>
        <taxon>Bacteria</taxon>
        <taxon>Pseudomonadati</taxon>
        <taxon>Bdellovibrionota</taxon>
        <taxon>Oligoflexia</taxon>
        <taxon>Oligoflexales</taxon>
        <taxon>Pseudobacteriovoracaceae</taxon>
        <taxon>Pseudobacteriovorax</taxon>
    </lineage>
</organism>
<dbReference type="RefSeq" id="WP_132316089.1">
    <property type="nucleotide sequence ID" value="NZ_FWZT01000003.1"/>
</dbReference>
<dbReference type="Pfam" id="PF07396">
    <property type="entry name" value="Porin_O_P"/>
    <property type="match status" value="1"/>
</dbReference>
<protein>
    <submittedName>
        <fullName evidence="1">Phosphate-selective porin O and P</fullName>
    </submittedName>
</protein>
<dbReference type="AlphaFoldDB" id="A0A1Y6BCR8"/>